<dbReference type="PANTHER" id="PTHR43244">
    <property type="match status" value="1"/>
</dbReference>
<dbReference type="OrthoDB" id="9775082at2"/>
<sequence>MDYGHDLLFGTFLTPSAADAERVVALARVADETGLDLVALQDHPYQAKFLDAWTLLSVIGASTVNVRVALDVANLPLRDPAVLARSHASLDRLTGGRVELGIGAGAFWDAIAANGGPRRTPGEAVESLAEAIAIVRDLWAEDSGSVRRRGTHYDVHGAHPGPAPAHDMAIWVGAVGPRMQRLVGRLADGWWPSMAYLGPEKLAEANARIDQAAADAGRAPADVRRLYNVNGRFGRGAGMLQGSPQDWAEQLAALTLEHGTSAFVLATDDAGTIRRFATEVAPAVRELVDGERARGASTMTTEATDGAEEAKDVKAARVAGGQVSDVGRAAGPSPSAASGAGLRVTPTPDDGTRRSAVRAWDESTRPSGPGAPAGREYTPHETATGQHLVDVHDHLRAELDQVQGLIDQVAAGALSVGAARSAINTMTMRQNSWTLGTYCESYCRVVTTHHTIEDQSMFPHLRSAEPALAPVIDRLEAEHHTIHEVLEGVDQALVAMVAEPDPAAGIAGLRAAVDLLSDTLLSHLAYEERELVEPLARHGLG</sequence>
<reference evidence="5 6" key="1">
    <citation type="submission" date="2017-11" db="EMBL/GenBank/DDBJ databases">
        <title>Genomic Encyclopedia of Archaeal and Bacterial Type Strains, Phase II (KMG-II): From Individual Species to Whole Genera.</title>
        <authorList>
            <person name="Goeker M."/>
        </authorList>
    </citation>
    <scope>NUCLEOTIDE SEQUENCE [LARGE SCALE GENOMIC DNA]</scope>
    <source>
        <strain evidence="5 6">DSM 25478</strain>
    </source>
</reference>
<evidence type="ECO:0000256" key="2">
    <source>
        <dbReference type="SAM" id="MobiDB-lite"/>
    </source>
</evidence>
<evidence type="ECO:0000313" key="5">
    <source>
        <dbReference type="EMBL" id="PJJ77787.1"/>
    </source>
</evidence>
<accession>A0A2M9D0X8</accession>
<protein>
    <submittedName>
        <fullName evidence="5">Hemerythrin HHE cation binding domain-containing protein</fullName>
    </submittedName>
</protein>
<feature type="domain" description="Luciferase-like" evidence="3">
    <location>
        <begin position="15"/>
        <end position="227"/>
    </location>
</feature>
<feature type="compositionally biased region" description="Low complexity" evidence="2">
    <location>
        <begin position="329"/>
        <end position="341"/>
    </location>
</feature>
<dbReference type="Pfam" id="PF01814">
    <property type="entry name" value="Hemerythrin"/>
    <property type="match status" value="1"/>
</dbReference>
<dbReference type="InterPro" id="IPR050564">
    <property type="entry name" value="F420-G6PD/mer"/>
</dbReference>
<dbReference type="EMBL" id="PGFE01000001">
    <property type="protein sequence ID" value="PJJ77787.1"/>
    <property type="molecule type" value="Genomic_DNA"/>
</dbReference>
<keyword evidence="6" id="KW-1185">Reference proteome</keyword>
<dbReference type="PANTHER" id="PTHR43244:SF1">
    <property type="entry name" value="5,10-METHYLENETETRAHYDROMETHANOPTERIN REDUCTASE"/>
    <property type="match status" value="1"/>
</dbReference>
<name>A0A2M9D0X8_9CELL</name>
<dbReference type="SUPFAM" id="SSF51679">
    <property type="entry name" value="Bacterial luciferase-like"/>
    <property type="match status" value="1"/>
</dbReference>
<dbReference type="Proteomes" id="UP000231693">
    <property type="component" value="Unassembled WGS sequence"/>
</dbReference>
<dbReference type="AlphaFoldDB" id="A0A2M9D0X8"/>
<dbReference type="CDD" id="cd12108">
    <property type="entry name" value="Hr-like"/>
    <property type="match status" value="1"/>
</dbReference>
<dbReference type="Gene3D" id="1.20.120.520">
    <property type="entry name" value="nmb1532 protein domain like"/>
    <property type="match status" value="1"/>
</dbReference>
<proteinExistence type="predicted"/>
<dbReference type="InterPro" id="IPR011251">
    <property type="entry name" value="Luciferase-like_dom"/>
</dbReference>
<dbReference type="Gene3D" id="3.20.20.30">
    <property type="entry name" value="Luciferase-like domain"/>
    <property type="match status" value="1"/>
</dbReference>
<dbReference type="GO" id="GO:0016705">
    <property type="term" value="F:oxidoreductase activity, acting on paired donors, with incorporation or reduction of molecular oxygen"/>
    <property type="evidence" value="ECO:0007669"/>
    <property type="project" value="InterPro"/>
</dbReference>
<evidence type="ECO:0000259" key="4">
    <source>
        <dbReference type="Pfam" id="PF01814"/>
    </source>
</evidence>
<feature type="region of interest" description="Disordered" evidence="2">
    <location>
        <begin position="323"/>
        <end position="379"/>
    </location>
</feature>
<dbReference type="InterPro" id="IPR036661">
    <property type="entry name" value="Luciferase-like_sf"/>
</dbReference>
<dbReference type="InterPro" id="IPR012312">
    <property type="entry name" value="Hemerythrin-like"/>
</dbReference>
<organism evidence="5 6">
    <name type="scientific">Sediminihabitans luteus</name>
    <dbReference type="NCBI Taxonomy" id="1138585"/>
    <lineage>
        <taxon>Bacteria</taxon>
        <taxon>Bacillati</taxon>
        <taxon>Actinomycetota</taxon>
        <taxon>Actinomycetes</taxon>
        <taxon>Micrococcales</taxon>
        <taxon>Cellulomonadaceae</taxon>
        <taxon>Sediminihabitans</taxon>
    </lineage>
</organism>
<dbReference type="CDD" id="cd01097">
    <property type="entry name" value="Tetrahydromethanopterin_reductase"/>
    <property type="match status" value="1"/>
</dbReference>
<comment type="caution">
    <text evidence="5">The sequence shown here is derived from an EMBL/GenBank/DDBJ whole genome shotgun (WGS) entry which is preliminary data.</text>
</comment>
<keyword evidence="1" id="KW-0560">Oxidoreductase</keyword>
<gene>
    <name evidence="5" type="ORF">CLV28_1013</name>
</gene>
<evidence type="ECO:0000259" key="3">
    <source>
        <dbReference type="Pfam" id="PF00296"/>
    </source>
</evidence>
<dbReference type="RefSeq" id="WP_100422107.1">
    <property type="nucleotide sequence ID" value="NZ_BOOX01000010.1"/>
</dbReference>
<evidence type="ECO:0000256" key="1">
    <source>
        <dbReference type="ARBA" id="ARBA00023002"/>
    </source>
</evidence>
<dbReference type="Pfam" id="PF00296">
    <property type="entry name" value="Bac_luciferase"/>
    <property type="match status" value="1"/>
</dbReference>
<evidence type="ECO:0000313" key="6">
    <source>
        <dbReference type="Proteomes" id="UP000231693"/>
    </source>
</evidence>
<feature type="domain" description="Hemerythrin-like" evidence="4">
    <location>
        <begin position="387"/>
        <end position="532"/>
    </location>
</feature>